<name>A0A645F630_9ZZZZ</name>
<proteinExistence type="predicted"/>
<comment type="caution">
    <text evidence="1">The sequence shown here is derived from an EMBL/GenBank/DDBJ whole genome shotgun (WGS) entry which is preliminary data.</text>
</comment>
<dbReference type="EMBL" id="VSSQ01055179">
    <property type="protein sequence ID" value="MPN09086.1"/>
    <property type="molecule type" value="Genomic_DNA"/>
</dbReference>
<dbReference type="AlphaFoldDB" id="A0A645F630"/>
<accession>A0A645F630</accession>
<protein>
    <submittedName>
        <fullName evidence="1">Uncharacterized protein</fullName>
    </submittedName>
</protein>
<gene>
    <name evidence="1" type="ORF">SDC9_156374</name>
</gene>
<sequence length="84" mass="9864">MYNFCNRISNAVVIEQKETNIHEYKVNFTMAMYLCKQFYKNPNADGSKLIQDIARYTEPIRLGRKDERNLKAKSFAGFTYRVSA</sequence>
<evidence type="ECO:0000313" key="1">
    <source>
        <dbReference type="EMBL" id="MPN09086.1"/>
    </source>
</evidence>
<reference evidence="1" key="1">
    <citation type="submission" date="2019-08" db="EMBL/GenBank/DDBJ databases">
        <authorList>
            <person name="Kucharzyk K."/>
            <person name="Murdoch R.W."/>
            <person name="Higgins S."/>
            <person name="Loffler F."/>
        </authorList>
    </citation>
    <scope>NUCLEOTIDE SEQUENCE</scope>
</reference>
<organism evidence="1">
    <name type="scientific">bioreactor metagenome</name>
    <dbReference type="NCBI Taxonomy" id="1076179"/>
    <lineage>
        <taxon>unclassified sequences</taxon>
        <taxon>metagenomes</taxon>
        <taxon>ecological metagenomes</taxon>
    </lineage>
</organism>